<organism evidence="3 4">
    <name type="scientific">Candidatus Trichorickettsia mobilis</name>
    <dbReference type="NCBI Taxonomy" id="1346319"/>
    <lineage>
        <taxon>Bacteria</taxon>
        <taxon>Pseudomonadati</taxon>
        <taxon>Pseudomonadota</taxon>
        <taxon>Alphaproteobacteria</taxon>
        <taxon>Rickettsiales</taxon>
        <taxon>Rickettsiaceae</taxon>
        <taxon>Rickettsieae</taxon>
        <taxon>Candidatus Trichorickettsia</taxon>
    </lineage>
</organism>
<protein>
    <submittedName>
        <fullName evidence="3">Tetratricopeptide repeat-containing protein</fullName>
    </submittedName>
</protein>
<name>A0ABZ0USU2_9RICK</name>
<feature type="signal peptide" evidence="2">
    <location>
        <begin position="1"/>
        <end position="23"/>
    </location>
</feature>
<proteinExistence type="predicted"/>
<evidence type="ECO:0000256" key="1">
    <source>
        <dbReference type="SAM" id="MobiDB-lite"/>
    </source>
</evidence>
<dbReference type="Proteomes" id="UP001326613">
    <property type="component" value="Chromosome"/>
</dbReference>
<feature type="compositionally biased region" description="Basic and acidic residues" evidence="1">
    <location>
        <begin position="148"/>
        <end position="158"/>
    </location>
</feature>
<feature type="chain" id="PRO_5046095319" evidence="2">
    <location>
        <begin position="24"/>
        <end position="936"/>
    </location>
</feature>
<keyword evidence="2" id="KW-0732">Signal</keyword>
<sequence length="936" mass="106562">MTRFKNTILLFLLLLMHTNVAIAIEAPIKIEVKTFDGNTIFIFYHGREQQLKVAANGNNVSVTMSIPTGFELLNPGDFSGFATTPQLSKDQKLITFSTKAEFKSQSIINGEKLTAIKFRAEPEEQELQTSAPAVDQKTIDDSSNSKTPEPKSEIKQENKDNIGYKLIKGEHILTFDFGEQNPGMAAFFRGKYLWIVFDQPKIFTFINNSVLTNFTQIASDTNTILKMKVNGYKNARVTKTGKLWNIIISQVENKDKKLVLTPQVAENQDELTITGDFENSRFIEINDKVVGDIIKLITFKTPSIRVEQLKEFIDFNLIPSIQGCVTAISSDESVEFSKDKNSLHIISKSDFLNTNQNNSNDNTSKILLSTDQGSLLPVGHWVDDKKFIDTRSQLISEAGLADNKTVLFSKRLELAKFFFEHGLYKESLSALVLAQKTTNDEYKVDLKSQFLTAVDYTLVGVLDEAAKIYTSLLAIVDQSNADEINLWNNYNAFLFGKNPNKIGFLSNLDKFVNLYPDDLYWPLAFSEIDLCLLSNDLKTVESMFKILRSAPLGKYTNSLQFYKASYYRKKKQLNLTQQFLTDLAQKEDDPFNQVRAEMELVKLQVSKKEISLAEATKRLEALRFLWRGDTLEYDLLLLLAGYYRDQNDSMNALRTYMYISNAFNNQLSNFYITSEMVKIFNGIFLPGGTVEKMSPFEAVSLFNEFKELNPIGVQGDEIILLIARKLMELDLLDQAVELLKHQVSYRLTGEKRIINADHLAIALLMDKKPLEAIKVLDETDKDNFKFDEHKYRLRLKAKALIDTNQYLEALDVLAEDDSKDAQILKKESLFQAEKWKEYIDLVAPIVNNIAKDKINDGAMIQDILRLAIAYYMINDQPALAALVQSLNLNSENEMLKNTVDLLLTTGKPIDYKNLDQSLDINQVQILLEKYKNQLFS</sequence>
<keyword evidence="4" id="KW-1185">Reference proteome</keyword>
<dbReference type="EMBL" id="CP112932">
    <property type="protein sequence ID" value="WPY00162.1"/>
    <property type="molecule type" value="Genomic_DNA"/>
</dbReference>
<accession>A0ABZ0USU2</accession>
<gene>
    <name evidence="3" type="ORF">Trichorick_00032</name>
</gene>
<evidence type="ECO:0000256" key="2">
    <source>
        <dbReference type="SAM" id="SignalP"/>
    </source>
</evidence>
<feature type="region of interest" description="Disordered" evidence="1">
    <location>
        <begin position="124"/>
        <end position="158"/>
    </location>
</feature>
<evidence type="ECO:0000313" key="4">
    <source>
        <dbReference type="Proteomes" id="UP001326613"/>
    </source>
</evidence>
<evidence type="ECO:0000313" key="3">
    <source>
        <dbReference type="EMBL" id="WPY00162.1"/>
    </source>
</evidence>
<dbReference type="RefSeq" id="WP_323738260.1">
    <property type="nucleotide sequence ID" value="NZ_CP112932.1"/>
</dbReference>
<reference evidence="3 4" key="1">
    <citation type="submission" date="2022-10" db="EMBL/GenBank/DDBJ databases">
        <title>Host association and intracellularity evolved multiple times independently in the Rickettsiales.</title>
        <authorList>
            <person name="Castelli M."/>
            <person name="Nardi T."/>
            <person name="Gammuto L."/>
            <person name="Bellinzona G."/>
            <person name="Sabaneyeva E."/>
            <person name="Potekhin A."/>
            <person name="Serra V."/>
            <person name="Petroni G."/>
            <person name="Sassera D."/>
        </authorList>
    </citation>
    <scope>NUCLEOTIDE SEQUENCE [LARGE SCALE GENOMIC DNA]</scope>
    <source>
        <strain evidence="3 4">Kr 154-4</strain>
    </source>
</reference>